<reference evidence="3" key="1">
    <citation type="journal article" date="2023" name="Insect Mol. Biol.">
        <title>Genome sequencing provides insights into the evolution of gene families encoding plant cell wall-degrading enzymes in longhorned beetles.</title>
        <authorList>
            <person name="Shin N.R."/>
            <person name="Okamura Y."/>
            <person name="Kirsch R."/>
            <person name="Pauchet Y."/>
        </authorList>
    </citation>
    <scope>NUCLEOTIDE SEQUENCE</scope>
    <source>
        <strain evidence="3">RBIC_L_NR</strain>
    </source>
</reference>
<evidence type="ECO:0000313" key="3">
    <source>
        <dbReference type="EMBL" id="KAJ8935941.1"/>
    </source>
</evidence>
<sequence>MQRKMFDNSDDYDFNPSGSSKLASLFDNPVVPDNLNSSLTYTAPKQPKTKKEVESNEPAKSKPQTSLLLAKVVSLWKLENKDYKTLGKHGLAIIGSSDLNIFEIIVYREKNNILLRKKISNSCSFYNQKDSYSSFYDNENQNWLVKFESISDQSKFCKEIQCYGANIINNMEETSQKKEKTSSVTNKENLLTKPDIAPKLLQSAEYDVEEVNSDSSGSQKRANILSRMAKMGQQILPNQILKNTSTDISDSELDDSKHDRKIPPRKFKRSIHTEKNIAHKEESAPQTYLENQMVPSQSNNCNYPPLFPPGMSPVLFNQPLAFDGYNNYIATQNSELKMNLAQISAKLDSALSGNNTYQDKFEDRALKSKIKALQLKSENLQAMVQRYEEKYNDLQTKYDELKKKNNPIEITENKIIIQNLQDNISKLKLDLKMVKEKNTDNEKLEQEIETYKSNIKEFENTIEIQKLKLKDYEEFYEENKDNKNLQSKIDNLNETVLTLELKLKDLETYFHKTEAEKQKRAEENNKIMNIFEDKIKEHMNNMYQSVLANFSEDSSYSMPEIKSVFVQNLKGTTFKIIEDFTNIYKNDSTAASNESQI</sequence>
<protein>
    <submittedName>
        <fullName evidence="3">Uncharacterized protein</fullName>
    </submittedName>
</protein>
<dbReference type="AlphaFoldDB" id="A0AAV8XBS2"/>
<keyword evidence="1" id="KW-0175">Coiled coil</keyword>
<name>A0AAV8XBS2_9CUCU</name>
<evidence type="ECO:0000313" key="4">
    <source>
        <dbReference type="Proteomes" id="UP001162156"/>
    </source>
</evidence>
<accession>A0AAV8XBS2</accession>
<feature type="coiled-coil region" evidence="1">
    <location>
        <begin position="370"/>
        <end position="509"/>
    </location>
</feature>
<evidence type="ECO:0000256" key="1">
    <source>
        <dbReference type="SAM" id="Coils"/>
    </source>
</evidence>
<dbReference type="PANTHER" id="PTHR44927">
    <property type="entry name" value="FK506-BINDING PROTEIN 15"/>
    <property type="match status" value="1"/>
</dbReference>
<dbReference type="Proteomes" id="UP001162156">
    <property type="component" value="Unassembled WGS sequence"/>
</dbReference>
<dbReference type="PANTHER" id="PTHR44927:SF1">
    <property type="entry name" value="FK506-BINDING PROTEIN 15"/>
    <property type="match status" value="1"/>
</dbReference>
<keyword evidence="4" id="KW-1185">Reference proteome</keyword>
<evidence type="ECO:0000256" key="2">
    <source>
        <dbReference type="SAM" id="MobiDB-lite"/>
    </source>
</evidence>
<gene>
    <name evidence="3" type="ORF">NQ314_012563</name>
</gene>
<proteinExistence type="predicted"/>
<dbReference type="EMBL" id="JANEYF010003495">
    <property type="protein sequence ID" value="KAJ8935941.1"/>
    <property type="molecule type" value="Genomic_DNA"/>
</dbReference>
<feature type="region of interest" description="Disordered" evidence="2">
    <location>
        <begin position="36"/>
        <end position="62"/>
    </location>
</feature>
<organism evidence="3 4">
    <name type="scientific">Rhamnusium bicolor</name>
    <dbReference type="NCBI Taxonomy" id="1586634"/>
    <lineage>
        <taxon>Eukaryota</taxon>
        <taxon>Metazoa</taxon>
        <taxon>Ecdysozoa</taxon>
        <taxon>Arthropoda</taxon>
        <taxon>Hexapoda</taxon>
        <taxon>Insecta</taxon>
        <taxon>Pterygota</taxon>
        <taxon>Neoptera</taxon>
        <taxon>Endopterygota</taxon>
        <taxon>Coleoptera</taxon>
        <taxon>Polyphaga</taxon>
        <taxon>Cucujiformia</taxon>
        <taxon>Chrysomeloidea</taxon>
        <taxon>Cerambycidae</taxon>
        <taxon>Lepturinae</taxon>
        <taxon>Rhagiini</taxon>
        <taxon>Rhamnusium</taxon>
    </lineage>
</organism>
<feature type="compositionally biased region" description="Basic and acidic residues" evidence="2">
    <location>
        <begin position="49"/>
        <end position="60"/>
    </location>
</feature>
<comment type="caution">
    <text evidence="3">The sequence shown here is derived from an EMBL/GenBank/DDBJ whole genome shotgun (WGS) entry which is preliminary data.</text>
</comment>